<feature type="domain" description="CoA-binding" evidence="6">
    <location>
        <begin position="47"/>
        <end position="142"/>
    </location>
</feature>
<dbReference type="RefSeq" id="WP_377070499.1">
    <property type="nucleotide sequence ID" value="NZ_JBHSDJ010000008.1"/>
</dbReference>
<dbReference type="EC" id="6.2.1.13" evidence="2"/>
<dbReference type="Pfam" id="PF13607">
    <property type="entry name" value="Succ_CoA_lig"/>
    <property type="match status" value="1"/>
</dbReference>
<dbReference type="GO" id="GO:0043758">
    <property type="term" value="F:acetate-CoA ligase (ADP-forming) activity"/>
    <property type="evidence" value="ECO:0007669"/>
    <property type="project" value="UniProtKB-EC"/>
</dbReference>
<organism evidence="7 8">
    <name type="scientific">Natribaculum luteum</name>
    <dbReference type="NCBI Taxonomy" id="1586232"/>
    <lineage>
        <taxon>Archaea</taxon>
        <taxon>Methanobacteriati</taxon>
        <taxon>Methanobacteriota</taxon>
        <taxon>Stenosarchaea group</taxon>
        <taxon>Halobacteria</taxon>
        <taxon>Halobacteriales</taxon>
        <taxon>Natrialbaceae</taxon>
        <taxon>Natribaculum</taxon>
    </lineage>
</organism>
<name>A0ABD5NW64_9EURY</name>
<dbReference type="FunFam" id="3.30.1490.20:FF:000020">
    <property type="entry name" value="Protein lysine acetyltransferase"/>
    <property type="match status" value="1"/>
</dbReference>
<sequence length="747" mass="80546">MTGYESQIPRPALIDYNEYCLNTIIDGPQSIRRLSRYDSMMEQLERLFDPQAIAVIGASQNPKKRGHTTLSDLQRWGYEGDIYPVNPKYEEVLGLPTYDSVLAIPEQVDLAFIAIPAQYVPDTIRECGKAGIAGAVINTAGFGEVGEEALEEELAAAAEESNVRIIGPNIQGADFVHQHVHLLGGVRTNPGQLGMVTQSGNMGVALSIDAEDRGTVGFSYNIGVGNETDLEFHEYLQFLGEDDNTDGVVAYVEGMNDGRAFLREARSVSREKPIVAYKSGRTAEGRESAKSHTASLAGNIDVVEASYRQAGVYPLDNIDLLVPVAEALTTCPIPDGPNVAVLTDGGGHATVTADAIERAGLEVPNLTSETQKTLEELYELSPNLTNPVDVMGLSDHETMWYDTARHILEDPNIDALLITGAALGYEECWDEDEPERDIAIARKLTALVDEVDKPIVFNSMWEELGCSTALSHLSKNGVPVYEQIDTSVAALRALAEYGDHLSHVDEKSDFSLDTNENASPVVTDAVHDGRTTLSEFESKTMLADHGAPVTSFELAETAEEAVDIADEFDGSVAMKISSPDIVHKTEAGGVELDIEDEQGVRDAFHRIRTSVSDYDPSAQVEGVLVSPMVPNGVELLVGVVNDPEIGPVVTCGIGGTLVEVVDDVAFRALPVTEHDARTMIDDIEAQALLDGPRDLPAVDRDELVELLLSVSDLVTNNPAIEELDINPVVATEDGLSVLDASLELDAE</sequence>
<dbReference type="SUPFAM" id="SSF52210">
    <property type="entry name" value="Succinyl-CoA synthetase domains"/>
    <property type="match status" value="2"/>
</dbReference>
<dbReference type="InterPro" id="IPR013815">
    <property type="entry name" value="ATP_grasp_subdomain_1"/>
</dbReference>
<dbReference type="PANTHER" id="PTHR43334">
    <property type="entry name" value="ACETATE--COA LIGASE [ADP-FORMING]"/>
    <property type="match status" value="1"/>
</dbReference>
<proteinExistence type="predicted"/>
<keyword evidence="4" id="KW-0547">Nucleotide-binding</keyword>
<evidence type="ECO:0000256" key="2">
    <source>
        <dbReference type="ARBA" id="ARBA00012957"/>
    </source>
</evidence>
<evidence type="ECO:0000256" key="4">
    <source>
        <dbReference type="ARBA" id="ARBA00022741"/>
    </source>
</evidence>
<comment type="caution">
    <text evidence="7">The sequence shown here is derived from an EMBL/GenBank/DDBJ whole genome shotgun (WGS) entry which is preliminary data.</text>
</comment>
<protein>
    <recommendedName>
        <fullName evidence="2">acetate--CoA ligase (ADP-forming)</fullName>
        <ecNumber evidence="2">6.2.1.13</ecNumber>
    </recommendedName>
</protein>
<comment type="catalytic activity">
    <reaction evidence="1">
        <text>acetate + ATP + CoA = acetyl-CoA + ADP + phosphate</text>
        <dbReference type="Rhea" id="RHEA:15081"/>
        <dbReference type="ChEBI" id="CHEBI:30089"/>
        <dbReference type="ChEBI" id="CHEBI:30616"/>
        <dbReference type="ChEBI" id="CHEBI:43474"/>
        <dbReference type="ChEBI" id="CHEBI:57287"/>
        <dbReference type="ChEBI" id="CHEBI:57288"/>
        <dbReference type="ChEBI" id="CHEBI:456216"/>
        <dbReference type="EC" id="6.2.1.13"/>
    </reaction>
</comment>
<keyword evidence="5" id="KW-0067">ATP-binding</keyword>
<dbReference type="InterPro" id="IPR016102">
    <property type="entry name" value="Succinyl-CoA_synth-like"/>
</dbReference>
<evidence type="ECO:0000313" key="8">
    <source>
        <dbReference type="Proteomes" id="UP001595821"/>
    </source>
</evidence>
<evidence type="ECO:0000259" key="6">
    <source>
        <dbReference type="SMART" id="SM00881"/>
    </source>
</evidence>
<dbReference type="Proteomes" id="UP001595821">
    <property type="component" value="Unassembled WGS sequence"/>
</dbReference>
<dbReference type="Pfam" id="PF13549">
    <property type="entry name" value="ATP-grasp_5"/>
    <property type="match status" value="1"/>
</dbReference>
<dbReference type="GO" id="GO:0005524">
    <property type="term" value="F:ATP binding"/>
    <property type="evidence" value="ECO:0007669"/>
    <property type="project" value="UniProtKB-KW"/>
</dbReference>
<gene>
    <name evidence="7" type="ORF">ACFOZ7_03000</name>
</gene>
<evidence type="ECO:0000256" key="1">
    <source>
        <dbReference type="ARBA" id="ARBA00001619"/>
    </source>
</evidence>
<dbReference type="InterPro" id="IPR003781">
    <property type="entry name" value="CoA-bd"/>
</dbReference>
<dbReference type="PANTHER" id="PTHR43334:SF1">
    <property type="entry name" value="3-HYDROXYPROPIONATE--COA LIGASE [ADP-FORMING]"/>
    <property type="match status" value="1"/>
</dbReference>
<dbReference type="SMART" id="SM00881">
    <property type="entry name" value="CoA_binding"/>
    <property type="match status" value="1"/>
</dbReference>
<dbReference type="Gene3D" id="3.40.50.261">
    <property type="entry name" value="Succinyl-CoA synthetase domains"/>
    <property type="match status" value="2"/>
</dbReference>
<dbReference type="InterPro" id="IPR036291">
    <property type="entry name" value="NAD(P)-bd_dom_sf"/>
</dbReference>
<reference evidence="7 8" key="1">
    <citation type="journal article" date="2014" name="Int. J. Syst. Evol. Microbiol.">
        <title>Complete genome sequence of Corynebacterium casei LMG S-19264T (=DSM 44701T), isolated from a smear-ripened cheese.</title>
        <authorList>
            <consortium name="US DOE Joint Genome Institute (JGI-PGF)"/>
            <person name="Walter F."/>
            <person name="Albersmeier A."/>
            <person name="Kalinowski J."/>
            <person name="Ruckert C."/>
        </authorList>
    </citation>
    <scope>NUCLEOTIDE SEQUENCE [LARGE SCALE GENOMIC DNA]</scope>
    <source>
        <strain evidence="7 8">IBRC-M 10912</strain>
    </source>
</reference>
<dbReference type="SUPFAM" id="SSF51735">
    <property type="entry name" value="NAD(P)-binding Rossmann-fold domains"/>
    <property type="match status" value="1"/>
</dbReference>
<dbReference type="Gene3D" id="3.30.470.20">
    <property type="entry name" value="ATP-grasp fold, B domain"/>
    <property type="match status" value="1"/>
</dbReference>
<dbReference type="EMBL" id="JBHSDJ010000008">
    <property type="protein sequence ID" value="MFC4245973.1"/>
    <property type="molecule type" value="Genomic_DNA"/>
</dbReference>
<keyword evidence="3 7" id="KW-0436">Ligase</keyword>
<evidence type="ECO:0000256" key="3">
    <source>
        <dbReference type="ARBA" id="ARBA00022598"/>
    </source>
</evidence>
<dbReference type="InterPro" id="IPR051538">
    <property type="entry name" value="Acyl-CoA_Synth/Transferase"/>
</dbReference>
<accession>A0ABD5NW64</accession>
<evidence type="ECO:0000313" key="7">
    <source>
        <dbReference type="EMBL" id="MFC4245973.1"/>
    </source>
</evidence>
<evidence type="ECO:0000256" key="5">
    <source>
        <dbReference type="ARBA" id="ARBA00022840"/>
    </source>
</evidence>
<dbReference type="Gene3D" id="3.30.1490.20">
    <property type="entry name" value="ATP-grasp fold, A domain"/>
    <property type="match status" value="1"/>
</dbReference>
<dbReference type="Gene3D" id="3.40.50.720">
    <property type="entry name" value="NAD(P)-binding Rossmann-like Domain"/>
    <property type="match status" value="1"/>
</dbReference>
<dbReference type="Pfam" id="PF13380">
    <property type="entry name" value="CoA_binding_2"/>
    <property type="match status" value="1"/>
</dbReference>
<dbReference type="AlphaFoldDB" id="A0ABD5NW64"/>
<dbReference type="InterPro" id="IPR032875">
    <property type="entry name" value="Succ_CoA_lig_flav_dom"/>
</dbReference>
<dbReference type="SUPFAM" id="SSF56059">
    <property type="entry name" value="Glutathione synthetase ATP-binding domain-like"/>
    <property type="match status" value="1"/>
</dbReference>